<accession>A0ABN4YDF2</accession>
<reference evidence="11 12" key="1">
    <citation type="submission" date="2017-03" db="EMBL/GenBank/DDBJ databases">
        <title>Genome sequencing of Shewanella japonica KCTC 22435.</title>
        <authorList>
            <person name="Kim K.M."/>
        </authorList>
    </citation>
    <scope>NUCLEOTIDE SEQUENCE [LARGE SCALE GENOMIC DNA]</scope>
    <source>
        <strain evidence="11 12">KCTC 22435</strain>
    </source>
</reference>
<keyword evidence="6 9" id="KW-0663">Pyridoxal phosphate</keyword>
<evidence type="ECO:0000256" key="10">
    <source>
        <dbReference type="SAM" id="MobiDB-lite"/>
    </source>
</evidence>
<comment type="function">
    <text evidence="8">Phosphorylase is an important allosteric enzyme in carbohydrate metabolism. Enzymes from different sources differ in their regulatory mechanisms and in their natural substrates. However, all known phosphorylases share catalytic and structural properties.</text>
</comment>
<dbReference type="Gene3D" id="3.40.50.2000">
    <property type="entry name" value="Glycogen Phosphorylase B"/>
    <property type="match status" value="2"/>
</dbReference>
<feature type="compositionally biased region" description="Basic and acidic residues" evidence="10">
    <location>
        <begin position="8"/>
        <end position="20"/>
    </location>
</feature>
<evidence type="ECO:0000256" key="4">
    <source>
        <dbReference type="ARBA" id="ARBA00022676"/>
    </source>
</evidence>
<dbReference type="CDD" id="cd04300">
    <property type="entry name" value="GT35_Glycogen_Phosphorylase"/>
    <property type="match status" value="1"/>
</dbReference>
<comment type="function">
    <text evidence="9">Allosteric enzyme that catalyzes the rate-limiting step in glycogen catabolism, the phosphorolytic cleavage of glycogen to produce glucose-1-phosphate, and plays a central role in maintaining cellular and organismal glucose homeostasis.</text>
</comment>
<name>A0ABN4YDF2_9GAMM</name>
<dbReference type="Pfam" id="PF00343">
    <property type="entry name" value="Phosphorylase"/>
    <property type="match status" value="1"/>
</dbReference>
<evidence type="ECO:0000313" key="12">
    <source>
        <dbReference type="Proteomes" id="UP000191820"/>
    </source>
</evidence>
<dbReference type="Proteomes" id="UP000191820">
    <property type="component" value="Chromosome"/>
</dbReference>
<feature type="region of interest" description="Disordered" evidence="10">
    <location>
        <begin position="1"/>
        <end position="44"/>
    </location>
</feature>
<feature type="compositionally biased region" description="Basic residues" evidence="10">
    <location>
        <begin position="21"/>
        <end position="35"/>
    </location>
</feature>
<evidence type="ECO:0000256" key="3">
    <source>
        <dbReference type="ARBA" id="ARBA00006047"/>
    </source>
</evidence>
<keyword evidence="12" id="KW-1185">Reference proteome</keyword>
<evidence type="ECO:0000256" key="5">
    <source>
        <dbReference type="ARBA" id="ARBA00022679"/>
    </source>
</evidence>
<proteinExistence type="inferred from homology"/>
<dbReference type="InterPro" id="IPR011833">
    <property type="entry name" value="Glycg_phsphrylas"/>
</dbReference>
<comment type="catalytic activity">
    <reaction evidence="1 9">
        <text>[(1-&gt;4)-alpha-D-glucosyl](n) + phosphate = [(1-&gt;4)-alpha-D-glucosyl](n-1) + alpha-D-glucose 1-phosphate</text>
        <dbReference type="Rhea" id="RHEA:41732"/>
        <dbReference type="Rhea" id="RHEA-COMP:9584"/>
        <dbReference type="Rhea" id="RHEA-COMP:9586"/>
        <dbReference type="ChEBI" id="CHEBI:15444"/>
        <dbReference type="ChEBI" id="CHEBI:43474"/>
        <dbReference type="ChEBI" id="CHEBI:58601"/>
        <dbReference type="EC" id="2.4.1.1"/>
    </reaction>
</comment>
<dbReference type="SUPFAM" id="SSF53756">
    <property type="entry name" value="UDP-Glycosyltransferase/glycogen phosphorylase"/>
    <property type="match status" value="1"/>
</dbReference>
<dbReference type="PROSITE" id="PS00102">
    <property type="entry name" value="PHOSPHORYLASE"/>
    <property type="match status" value="1"/>
</dbReference>
<evidence type="ECO:0000256" key="9">
    <source>
        <dbReference type="RuleBase" id="RU000587"/>
    </source>
</evidence>
<dbReference type="NCBIfam" id="TIGR02093">
    <property type="entry name" value="P_ylase"/>
    <property type="match status" value="1"/>
</dbReference>
<organism evidence="11 12">
    <name type="scientific">Shewanella japonica</name>
    <dbReference type="NCBI Taxonomy" id="93973"/>
    <lineage>
        <taxon>Bacteria</taxon>
        <taxon>Pseudomonadati</taxon>
        <taxon>Pseudomonadota</taxon>
        <taxon>Gammaproteobacteria</taxon>
        <taxon>Alteromonadales</taxon>
        <taxon>Shewanellaceae</taxon>
        <taxon>Shewanella</taxon>
    </lineage>
</organism>
<evidence type="ECO:0000313" key="11">
    <source>
        <dbReference type="EMBL" id="ARD22456.1"/>
    </source>
</evidence>
<dbReference type="RefSeq" id="WP_080915784.1">
    <property type="nucleotide sequence ID" value="NZ_CP020472.1"/>
</dbReference>
<gene>
    <name evidence="11" type="ORF">SJ2017_2158</name>
</gene>
<keyword evidence="5 9" id="KW-0808">Transferase</keyword>
<dbReference type="EMBL" id="CP020472">
    <property type="protein sequence ID" value="ARD22456.1"/>
    <property type="molecule type" value="Genomic_DNA"/>
</dbReference>
<protein>
    <recommendedName>
        <fullName evidence="9">Alpha-1,4 glucan phosphorylase</fullName>
        <ecNumber evidence="9">2.4.1.1</ecNumber>
    </recommendedName>
</protein>
<dbReference type="PIRSF" id="PIRSF000460">
    <property type="entry name" value="Pprylas_GlgP"/>
    <property type="match status" value="1"/>
</dbReference>
<sequence>MTVTKGKSTTEKPSIKDKSSVKKPAKTAKSGKAKQVKPDELDTNSAVNQSTLEVVGSNHDCDPCETLAAKFKRQIHGSLCRDEHAINDMYSALASTVKNQLLNQWRETRLKDNQYQQKQVAYLSLEFLMGRSLGNALLSLDLTKETHEALAEYAADLESLQEAELDAGLGNGGLGRLAACFLDSCASLDLSVVGYGIRYEYGMFKQKLVDGYQVEQPDRWLREGNPWEVRMANHAITVPFFGHTETYVDPSGNRHYVWVDTQDVQAIPHDMPVPGFRNGRINTLRLWKAEATDDFDLAEFNDGDYTEAVARKNLAEQITMVLYPNDASENGKELRLRQQYFLSSASLQDILQRYTAVYGADFSQFSQRNVMQLNDTHPSIAVPELMRLLMDSYGLGWDEAWQVTTESMAYTNHTLLPEALERWPVRMLGNMLPRILDIIYEINARYLEHVAHHWPGDTHKLASMSIIEEGAHPHVRMAYLAIVASFSVNGVAGLHTQLLKQGLFKDFYSLWPHKFNNKTNGVTPRRWLVHCNPRLTQLINRRLGESWLTDLTQLTALNAFTDDKTFVKQWQQVKYDNKVELAKLVLDECEVAFEPNMMFDVQVKRIHEYKRQLLNILHVIHLYQRILSGDTKDLQPRCVLIGGKAAPGYAMAKQIIKLANNVAHMVNSDPIVSPYLRFAFLPNYNVSAMEKICPGTDLSEQISTAGKEASGTGNMKFMMNGAMTIGTFDGANIEMLEEVGEENFFLFGLRADEVSELKSHYNPHDFIQQSPALANVINMLKSGHFNLVEPGIFDSIIAAIEDPFDQWMIAADFEAYKQAQEKVSLAYADQQGWTQMSIRNTASSGRFSSDNTISAYRDDIWLAKQ</sequence>
<dbReference type="InterPro" id="IPR035090">
    <property type="entry name" value="Pyridoxal_P_attach_site"/>
</dbReference>
<evidence type="ECO:0000256" key="7">
    <source>
        <dbReference type="ARBA" id="ARBA00023277"/>
    </source>
</evidence>
<evidence type="ECO:0000256" key="8">
    <source>
        <dbReference type="ARBA" id="ARBA00025174"/>
    </source>
</evidence>
<dbReference type="EC" id="2.4.1.1" evidence="9"/>
<dbReference type="PANTHER" id="PTHR11468">
    <property type="entry name" value="GLYCOGEN PHOSPHORYLASE"/>
    <property type="match status" value="1"/>
</dbReference>
<dbReference type="InterPro" id="IPR000811">
    <property type="entry name" value="Glyco_trans_35"/>
</dbReference>
<comment type="similarity">
    <text evidence="3 9">Belongs to the glycogen phosphorylase family.</text>
</comment>
<comment type="cofactor">
    <cofactor evidence="2 9">
        <name>pyridoxal 5'-phosphate</name>
        <dbReference type="ChEBI" id="CHEBI:597326"/>
    </cofactor>
</comment>
<evidence type="ECO:0000256" key="6">
    <source>
        <dbReference type="ARBA" id="ARBA00022898"/>
    </source>
</evidence>
<dbReference type="PANTHER" id="PTHR11468:SF3">
    <property type="entry name" value="GLYCOGEN PHOSPHORYLASE, LIVER FORM"/>
    <property type="match status" value="1"/>
</dbReference>
<keyword evidence="7 9" id="KW-0119">Carbohydrate metabolism</keyword>
<evidence type="ECO:0000256" key="2">
    <source>
        <dbReference type="ARBA" id="ARBA00001933"/>
    </source>
</evidence>
<keyword evidence="4 9" id="KW-0328">Glycosyltransferase</keyword>
<evidence type="ECO:0000256" key="1">
    <source>
        <dbReference type="ARBA" id="ARBA00001275"/>
    </source>
</evidence>